<evidence type="ECO:0000256" key="10">
    <source>
        <dbReference type="ARBA" id="ARBA00022825"/>
    </source>
</evidence>
<evidence type="ECO:0000256" key="7">
    <source>
        <dbReference type="ARBA" id="ARBA00022670"/>
    </source>
</evidence>
<keyword evidence="24" id="KW-1185">Reference proteome</keyword>
<dbReference type="GO" id="GO:0005764">
    <property type="term" value="C:lysosome"/>
    <property type="evidence" value="ECO:0007669"/>
    <property type="project" value="UniProtKB-SubCell"/>
</dbReference>
<keyword evidence="11" id="KW-0865">Zymogen</keyword>
<comment type="catalytic activity">
    <reaction evidence="15">
        <text>Release of an N-terminal dipeptide, Xaa-Yaa-|-, preferentially when Yaa is Ala or Pro. Substrates are oligopeptides, preferentially tripeptides.</text>
        <dbReference type="EC" id="3.4.14.2"/>
    </reaction>
</comment>
<comment type="subcellular location">
    <subcellularLocation>
        <location evidence="2">Cytoplasmic vesicle</location>
    </subcellularLocation>
    <subcellularLocation>
        <location evidence="1">Lysosome</location>
    </subcellularLocation>
    <subcellularLocation>
        <location evidence="3">Secreted</location>
    </subcellularLocation>
</comment>
<name>A0AAN8KCB6_PATCE</name>
<keyword evidence="9" id="KW-0378">Hydrolase</keyword>
<evidence type="ECO:0000256" key="9">
    <source>
        <dbReference type="ARBA" id="ARBA00022801"/>
    </source>
</evidence>
<evidence type="ECO:0000256" key="6">
    <source>
        <dbReference type="ARBA" id="ARBA00022525"/>
    </source>
</evidence>
<keyword evidence="10" id="KW-0720">Serine protease</keyword>
<dbReference type="GO" id="GO:0031410">
    <property type="term" value="C:cytoplasmic vesicle"/>
    <property type="evidence" value="ECO:0007669"/>
    <property type="project" value="UniProtKB-SubCell"/>
</dbReference>
<gene>
    <name evidence="23" type="ORF">SNE40_001356</name>
</gene>
<evidence type="ECO:0000256" key="4">
    <source>
        <dbReference type="ARBA" id="ARBA00011079"/>
    </source>
</evidence>
<accession>A0AAN8KCB6</accession>
<dbReference type="FunFam" id="3.40.50.1820:FF:000484">
    <property type="entry name" value="Dipeptidyl peptidase 2"/>
    <property type="match status" value="1"/>
</dbReference>
<dbReference type="GO" id="GO:0005576">
    <property type="term" value="C:extracellular region"/>
    <property type="evidence" value="ECO:0007669"/>
    <property type="project" value="UniProtKB-SubCell"/>
</dbReference>
<keyword evidence="13" id="KW-0458">Lysosome</keyword>
<keyword evidence="12" id="KW-0325">Glycoprotein</keyword>
<evidence type="ECO:0000256" key="5">
    <source>
        <dbReference type="ARBA" id="ARBA00011738"/>
    </source>
</evidence>
<keyword evidence="8" id="KW-0732">Signal</keyword>
<evidence type="ECO:0000313" key="24">
    <source>
        <dbReference type="Proteomes" id="UP001347796"/>
    </source>
</evidence>
<dbReference type="InterPro" id="IPR008758">
    <property type="entry name" value="Peptidase_S28"/>
</dbReference>
<evidence type="ECO:0000256" key="8">
    <source>
        <dbReference type="ARBA" id="ARBA00022729"/>
    </source>
</evidence>
<dbReference type="EC" id="3.4.14.2" evidence="17"/>
<evidence type="ECO:0000256" key="22">
    <source>
        <dbReference type="ARBA" id="ARBA00081307"/>
    </source>
</evidence>
<dbReference type="InterPro" id="IPR029058">
    <property type="entry name" value="AB_hydrolase_fold"/>
</dbReference>
<dbReference type="Proteomes" id="UP001347796">
    <property type="component" value="Unassembled WGS sequence"/>
</dbReference>
<evidence type="ECO:0000256" key="3">
    <source>
        <dbReference type="ARBA" id="ARBA00004613"/>
    </source>
</evidence>
<keyword evidence="14" id="KW-0968">Cytoplasmic vesicle</keyword>
<dbReference type="Gene3D" id="3.40.50.1820">
    <property type="entry name" value="alpha/beta hydrolase"/>
    <property type="match status" value="1"/>
</dbReference>
<evidence type="ECO:0000256" key="14">
    <source>
        <dbReference type="ARBA" id="ARBA00023329"/>
    </source>
</evidence>
<evidence type="ECO:0000256" key="17">
    <source>
        <dbReference type="ARBA" id="ARBA00066778"/>
    </source>
</evidence>
<dbReference type="FunFam" id="1.20.120.980:FF:000001">
    <property type="entry name" value="Dipeptidyl peptidase 7"/>
    <property type="match status" value="1"/>
</dbReference>
<dbReference type="AlphaFoldDB" id="A0AAN8KCB6"/>
<evidence type="ECO:0000256" key="18">
    <source>
        <dbReference type="ARBA" id="ARBA00071692"/>
    </source>
</evidence>
<dbReference type="GO" id="GO:0070008">
    <property type="term" value="F:serine-type exopeptidase activity"/>
    <property type="evidence" value="ECO:0007669"/>
    <property type="project" value="InterPro"/>
</dbReference>
<reference evidence="23 24" key="1">
    <citation type="submission" date="2024-01" db="EMBL/GenBank/DDBJ databases">
        <title>The genome of the rayed Mediterranean limpet Patella caerulea (Linnaeus, 1758).</title>
        <authorList>
            <person name="Anh-Thu Weber A."/>
            <person name="Halstead-Nussloch G."/>
        </authorList>
    </citation>
    <scope>NUCLEOTIDE SEQUENCE [LARGE SCALE GENOMIC DNA]</scope>
    <source>
        <strain evidence="23">AATW-2023a</strain>
        <tissue evidence="23">Whole specimen</tissue>
    </source>
</reference>
<protein>
    <recommendedName>
        <fullName evidence="18">Dipeptidyl peptidase 2</fullName>
        <ecNumber evidence="17">3.4.14.2</ecNumber>
    </recommendedName>
    <alternativeName>
        <fullName evidence="21">Dipeptidyl aminopeptidase II</fullName>
    </alternativeName>
    <alternativeName>
        <fullName evidence="22">Dipeptidyl peptidase 7</fullName>
    </alternativeName>
    <alternativeName>
        <fullName evidence="20">Dipeptidyl peptidase II</fullName>
    </alternativeName>
    <alternativeName>
        <fullName evidence="19">Quiescent cell proline dipeptidase</fullName>
    </alternativeName>
</protein>
<comment type="function">
    <text evidence="16">Plays an important role in the degradation of some oligopeptides.</text>
</comment>
<dbReference type="InterPro" id="IPR042269">
    <property type="entry name" value="Ser_carbopepase_S28_SKS"/>
</dbReference>
<keyword evidence="7" id="KW-0645">Protease</keyword>
<dbReference type="EMBL" id="JAZGQO010000001">
    <property type="protein sequence ID" value="KAK6196059.1"/>
    <property type="molecule type" value="Genomic_DNA"/>
</dbReference>
<evidence type="ECO:0000256" key="12">
    <source>
        <dbReference type="ARBA" id="ARBA00023180"/>
    </source>
</evidence>
<sequence length="467" mass="52260">MTINCVLSDVPYKEQYFDQTIDHFNFVSYGQKTFKQRYLLQDKWFDAVNKGPIFFYTGNEGSITSFWNNTGFVFDIAPQFGALVVFAEHRFYGKSMPFGADSFKGNNIGLLTIEQALADYAVLINKIKKTYKATKSPVITFGGSYGGMLSAYMRFKYPNLVDGAIAASAPIYLMSKVIDPSQFFVRVTSDFKQSNPICSANIRKAFTTMKSMASSGPAGLKTLSEKFRLCSQLNETSYDHMVGWIRNAFVSLAMFDYPYPTNFMSEIPAFPVDKSCGFMVNTTDIVAGLAQISALFYNGTNGKLPCFDIWEEYVECADPSGCGVGPNSLAWDIQACSEVPMLFSTDGQQDMFPPKPYTPQMRVDYCKTKWGIVPRDQWAGLNLWGKDILSSSNIVFSNGGKDPWAFAGVLHNLSANLTSVIIPDGGHHLDLRGHNVNDPPDVFKARELEKYNIRLWINTAFLRNKNN</sequence>
<keyword evidence="6" id="KW-0964">Secreted</keyword>
<evidence type="ECO:0000256" key="15">
    <source>
        <dbReference type="ARBA" id="ARBA00052693"/>
    </source>
</evidence>
<evidence type="ECO:0000256" key="21">
    <source>
        <dbReference type="ARBA" id="ARBA00080970"/>
    </source>
</evidence>
<dbReference type="PANTHER" id="PTHR11010">
    <property type="entry name" value="PROTEASE S28 PRO-X CARBOXYPEPTIDASE-RELATED"/>
    <property type="match status" value="1"/>
</dbReference>
<evidence type="ECO:0000256" key="2">
    <source>
        <dbReference type="ARBA" id="ARBA00004541"/>
    </source>
</evidence>
<comment type="subunit">
    <text evidence="5">Homodimer.</text>
</comment>
<evidence type="ECO:0000256" key="13">
    <source>
        <dbReference type="ARBA" id="ARBA00023228"/>
    </source>
</evidence>
<organism evidence="23 24">
    <name type="scientific">Patella caerulea</name>
    <name type="common">Rayed Mediterranean limpet</name>
    <dbReference type="NCBI Taxonomy" id="87958"/>
    <lineage>
        <taxon>Eukaryota</taxon>
        <taxon>Metazoa</taxon>
        <taxon>Spiralia</taxon>
        <taxon>Lophotrochozoa</taxon>
        <taxon>Mollusca</taxon>
        <taxon>Gastropoda</taxon>
        <taxon>Patellogastropoda</taxon>
        <taxon>Patelloidea</taxon>
        <taxon>Patellidae</taxon>
        <taxon>Patella</taxon>
    </lineage>
</organism>
<dbReference type="Gene3D" id="1.20.120.980">
    <property type="entry name" value="Serine carboxypeptidase S28, SKS domain"/>
    <property type="match status" value="1"/>
</dbReference>
<evidence type="ECO:0000256" key="16">
    <source>
        <dbReference type="ARBA" id="ARBA00057675"/>
    </source>
</evidence>
<evidence type="ECO:0000256" key="1">
    <source>
        <dbReference type="ARBA" id="ARBA00004371"/>
    </source>
</evidence>
<evidence type="ECO:0000256" key="20">
    <source>
        <dbReference type="ARBA" id="ARBA00077913"/>
    </source>
</evidence>
<proteinExistence type="inferred from homology"/>
<dbReference type="PANTHER" id="PTHR11010:SF107">
    <property type="entry name" value="DIPEPTIDYL PEPTIDASE 2"/>
    <property type="match status" value="1"/>
</dbReference>
<evidence type="ECO:0000313" key="23">
    <source>
        <dbReference type="EMBL" id="KAK6196059.1"/>
    </source>
</evidence>
<dbReference type="SUPFAM" id="SSF53474">
    <property type="entry name" value="alpha/beta-Hydrolases"/>
    <property type="match status" value="1"/>
</dbReference>
<comment type="similarity">
    <text evidence="4">Belongs to the peptidase S28 family.</text>
</comment>
<dbReference type="Pfam" id="PF05577">
    <property type="entry name" value="Peptidase_S28"/>
    <property type="match status" value="1"/>
</dbReference>
<evidence type="ECO:0000256" key="11">
    <source>
        <dbReference type="ARBA" id="ARBA00023145"/>
    </source>
</evidence>
<comment type="caution">
    <text evidence="23">The sequence shown here is derived from an EMBL/GenBank/DDBJ whole genome shotgun (WGS) entry which is preliminary data.</text>
</comment>
<dbReference type="GO" id="GO:0006508">
    <property type="term" value="P:proteolysis"/>
    <property type="evidence" value="ECO:0007669"/>
    <property type="project" value="UniProtKB-KW"/>
</dbReference>
<evidence type="ECO:0000256" key="19">
    <source>
        <dbReference type="ARBA" id="ARBA00075231"/>
    </source>
</evidence>
<dbReference type="GO" id="GO:0008239">
    <property type="term" value="F:dipeptidyl-peptidase activity"/>
    <property type="evidence" value="ECO:0007669"/>
    <property type="project" value="UniProtKB-EC"/>
</dbReference>